<dbReference type="Proteomes" id="UP000595038">
    <property type="component" value="Chromosome"/>
</dbReference>
<evidence type="ECO:0000256" key="1">
    <source>
        <dbReference type="SAM" id="SignalP"/>
    </source>
</evidence>
<dbReference type="Proteomes" id="UP000435910">
    <property type="component" value="Unassembled WGS sequence"/>
</dbReference>
<dbReference type="PANTHER" id="PTHR33657:SF8">
    <property type="entry name" value="DOMAIN PROTEIN, PUTATIVE (AFU_ORTHOLOGUE AFUA_5G00600)-RELATED"/>
    <property type="match status" value="1"/>
</dbReference>
<dbReference type="PIRSF" id="PIRSF029958">
    <property type="entry name" value="Necrosis-inducing_protein"/>
    <property type="match status" value="1"/>
</dbReference>
<name>A0A1Y0YEF3_BACLI</name>
<proteinExistence type="predicted"/>
<organism evidence="3 4">
    <name type="scientific">Bacillus licheniformis</name>
    <dbReference type="NCBI Taxonomy" id="1402"/>
    <lineage>
        <taxon>Bacteria</taxon>
        <taxon>Bacillati</taxon>
        <taxon>Bacillota</taxon>
        <taxon>Bacilli</taxon>
        <taxon>Bacillales</taxon>
        <taxon>Bacillaceae</taxon>
        <taxon>Bacillus</taxon>
    </lineage>
</organism>
<dbReference type="Pfam" id="PF05630">
    <property type="entry name" value="NPP1"/>
    <property type="match status" value="1"/>
</dbReference>
<evidence type="ECO:0000313" key="4">
    <source>
        <dbReference type="Proteomes" id="UP000435910"/>
    </source>
</evidence>
<dbReference type="GeneID" id="92861809"/>
<dbReference type="InterPro" id="IPR008701">
    <property type="entry name" value="NPP1"/>
</dbReference>
<protein>
    <submittedName>
        <fullName evidence="2">NPP1 family protein</fullName>
    </submittedName>
</protein>
<dbReference type="EMBL" id="NILC01000030">
    <property type="protein sequence ID" value="TWL22117.1"/>
    <property type="molecule type" value="Genomic_DNA"/>
</dbReference>
<evidence type="ECO:0000313" key="3">
    <source>
        <dbReference type="EMBL" id="TWL22117.1"/>
    </source>
</evidence>
<sequence length="241" mass="26522">MKKLGFVLFMSMFAFVSVVPAAEAKVIDHDKVQGFSEVTPVTVSQKAAKRFQPYLKVASGCVPFPAVDAQGNTSGGLEPTGAPEGHCSKSVGQVYSRSAWYNGVWAIMYAWYFPKDSPLPLKAFGHRHDWEGIVVWIDNPANQNPKVLSIAYSQHGKFQKTAPNNNIMEGDHPKIRYDAPQPPINHSLYVDSAKGGTQPLIGWEDLTPAARNALNTTDFGSANVPFNDHNFTNNLGKAWFR</sequence>
<dbReference type="OMA" id="AHGGWDC"/>
<dbReference type="RefSeq" id="WP_009328598.1">
    <property type="nucleotide sequence ID" value="NZ_BEXU01000022.1"/>
</dbReference>
<reference evidence="3 4" key="1">
    <citation type="submission" date="2019-06" db="EMBL/GenBank/DDBJ databases">
        <title>Genome sequence analysis of &gt;100 Bacillus licheniformis strains suggests intrinsic resistance to this species.</title>
        <authorList>
            <person name="Wels M."/>
            <person name="Siezen R.J."/>
            <person name="Johansen E."/>
            <person name="Stuer-Lauridsen B."/>
            <person name="Bjerre K."/>
            <person name="Nielsen B.K.K."/>
        </authorList>
    </citation>
    <scope>NUCLEOTIDE SEQUENCE [LARGE SCALE GENOMIC DNA]</scope>
    <source>
        <strain evidence="3 4">BAC-16736</strain>
    </source>
</reference>
<evidence type="ECO:0000313" key="5">
    <source>
        <dbReference type="Proteomes" id="UP000595038"/>
    </source>
</evidence>
<keyword evidence="1" id="KW-0732">Signal</keyword>
<feature type="signal peptide" evidence="1">
    <location>
        <begin position="1"/>
        <end position="21"/>
    </location>
</feature>
<dbReference type="EMBL" id="CP065647">
    <property type="protein sequence ID" value="QPR71827.1"/>
    <property type="molecule type" value="Genomic_DNA"/>
</dbReference>
<feature type="chain" id="PRO_5041057210" evidence="1">
    <location>
        <begin position="22"/>
        <end position="241"/>
    </location>
</feature>
<gene>
    <name evidence="3" type="ORF">CHCC16736_0580</name>
    <name evidence="2" type="ORF">I6G80_18665</name>
</gene>
<accession>A0A1Y0YEF3</accession>
<evidence type="ECO:0000313" key="2">
    <source>
        <dbReference type="EMBL" id="QPR71827.1"/>
    </source>
</evidence>
<dbReference type="PANTHER" id="PTHR33657">
    <property type="entry name" value="DOMAIN PROTEIN, PUTATIVE (AFU_ORTHOLOGUE AFUA_5G00600)-RELATED"/>
    <property type="match status" value="1"/>
</dbReference>
<dbReference type="AlphaFoldDB" id="A0A1Y0YEF3"/>
<reference evidence="2 5" key="2">
    <citation type="submission" date="2020-12" db="EMBL/GenBank/DDBJ databases">
        <title>FDA dAtabase for Regulatory Grade micrObial Sequences (FDA-ARGOS): Supporting development and validation of Infectious Disease Dx tests.</title>
        <authorList>
            <person name="Nelson B."/>
            <person name="Plummer A."/>
            <person name="Tallon L."/>
            <person name="Sadzewicz L."/>
            <person name="Zhao X."/>
            <person name="Boylan J."/>
            <person name="Ott S."/>
            <person name="Bowen H."/>
            <person name="Vavikolanu K."/>
            <person name="Mehta A."/>
            <person name="Aluvathingal J."/>
            <person name="Nadendla S."/>
            <person name="Myers T."/>
            <person name="Yan Y."/>
            <person name="Sichtig H."/>
        </authorList>
    </citation>
    <scope>NUCLEOTIDE SEQUENCE [LARGE SCALE GENOMIC DNA]</scope>
    <source>
        <strain evidence="2 5">FDAARGOS_923</strain>
    </source>
</reference>